<sequence length="61" mass="7129">MGLKYNKIDNLGKLFEEFAIDPDQVENQERANQAQKEADYFLNKEQEQIAKQALEAKKENL</sequence>
<comment type="caution">
    <text evidence="1">The sequence shown here is derived from an EMBL/GenBank/DDBJ whole genome shotgun (WGS) entry which is preliminary data.</text>
</comment>
<dbReference type="AlphaFoldDB" id="A0A429ZSR6"/>
<dbReference type="NCBIfam" id="NF040897">
    <property type="entry name" value="SPJ_0845_Nterm"/>
    <property type="match status" value="1"/>
</dbReference>
<gene>
    <name evidence="1" type="ORF">CBF35_04130</name>
</gene>
<proteinExistence type="predicted"/>
<dbReference type="Proteomes" id="UP000287239">
    <property type="component" value="Unassembled WGS sequence"/>
</dbReference>
<keyword evidence="2" id="KW-1185">Reference proteome</keyword>
<dbReference type="EMBL" id="NGJU01000005">
    <property type="protein sequence ID" value="RST96767.1"/>
    <property type="molecule type" value="Genomic_DNA"/>
</dbReference>
<dbReference type="RefSeq" id="WP_126778726.1">
    <property type="nucleotide sequence ID" value="NZ_CAUQJP010000027.1"/>
</dbReference>
<name>A0A429ZSR6_9ENTE</name>
<organism evidence="1 2">
    <name type="scientific">Vagococcus salmoninarum</name>
    <dbReference type="NCBI Taxonomy" id="2739"/>
    <lineage>
        <taxon>Bacteria</taxon>
        <taxon>Bacillati</taxon>
        <taxon>Bacillota</taxon>
        <taxon>Bacilli</taxon>
        <taxon>Lactobacillales</taxon>
        <taxon>Enterococcaceae</taxon>
        <taxon>Vagococcus</taxon>
    </lineage>
</organism>
<dbReference type="GeneID" id="98567546"/>
<protein>
    <submittedName>
        <fullName evidence="1">Uncharacterized protein</fullName>
    </submittedName>
</protein>
<evidence type="ECO:0000313" key="2">
    <source>
        <dbReference type="Proteomes" id="UP000287239"/>
    </source>
</evidence>
<dbReference type="InterPro" id="IPR047909">
    <property type="entry name" value="SPJ_0845-like_N"/>
</dbReference>
<evidence type="ECO:0000313" key="1">
    <source>
        <dbReference type="EMBL" id="RST96767.1"/>
    </source>
</evidence>
<reference evidence="1 2" key="1">
    <citation type="submission" date="2017-05" db="EMBL/GenBank/DDBJ databases">
        <title>Vagococcus spp. assemblies.</title>
        <authorList>
            <person name="Gulvik C.A."/>
        </authorList>
    </citation>
    <scope>NUCLEOTIDE SEQUENCE [LARGE SCALE GENOMIC DNA]</scope>
    <source>
        <strain evidence="1 2">NCFB 2777</strain>
    </source>
</reference>
<accession>A0A429ZSR6</accession>